<evidence type="ECO:0000313" key="2">
    <source>
        <dbReference type="EMBL" id="PKZ40802.1"/>
    </source>
</evidence>
<protein>
    <submittedName>
        <fullName evidence="2">Uncharacterized protein</fullName>
    </submittedName>
</protein>
<gene>
    <name evidence="2" type="ORF">CYJ76_11100</name>
</gene>
<proteinExistence type="predicted"/>
<dbReference type="Proteomes" id="UP000234206">
    <property type="component" value="Unassembled WGS sequence"/>
</dbReference>
<comment type="caution">
    <text evidence="2">The sequence shown here is derived from an EMBL/GenBank/DDBJ whole genome shotgun (WGS) entry which is preliminary data.</text>
</comment>
<keyword evidence="3" id="KW-1185">Reference proteome</keyword>
<dbReference type="AlphaFoldDB" id="A0A2I1P879"/>
<dbReference type="EMBL" id="PKIZ01000030">
    <property type="protein sequence ID" value="PKZ40802.1"/>
    <property type="molecule type" value="Genomic_DNA"/>
</dbReference>
<name>A0A2I1P879_9MICO</name>
<feature type="region of interest" description="Disordered" evidence="1">
    <location>
        <begin position="213"/>
        <end position="241"/>
    </location>
</feature>
<sequence length="241" mass="25820">MAVVSGLALGLTVVQQVDPGRDPVWLEGDAGSRTAVDGVADGTVAVPGLVWVEVPGCTIGRPGREVRDEVRVEDVRLVGAQGLTLERVVVDSSLNPDELGDHPTAGDGSGWPVRDHVVSYGDRLAACFDGEQAETPPTRIHLVLQAQDPGADRLPSFTGLDVDWRQGWRSGTERLAVAHAFCPEGRDRKDCTSQWGKGAEYRLEQHEAWLGVSGEPASRPFGEQGEVTDVEGIPDLREGLD</sequence>
<evidence type="ECO:0000313" key="3">
    <source>
        <dbReference type="Proteomes" id="UP000234206"/>
    </source>
</evidence>
<evidence type="ECO:0000256" key="1">
    <source>
        <dbReference type="SAM" id="MobiDB-lite"/>
    </source>
</evidence>
<reference evidence="2 3" key="1">
    <citation type="submission" date="2017-12" db="EMBL/GenBank/DDBJ databases">
        <title>Phylogenetic diversity of female urinary microbiome.</title>
        <authorList>
            <person name="Thomas-White K."/>
            <person name="Wolfe A.J."/>
        </authorList>
    </citation>
    <scope>NUCLEOTIDE SEQUENCE [LARGE SCALE GENOMIC DNA]</scope>
    <source>
        <strain evidence="2 3">UMB1298</strain>
    </source>
</reference>
<organism evidence="2 3">
    <name type="scientific">Kytococcus schroeteri</name>
    <dbReference type="NCBI Taxonomy" id="138300"/>
    <lineage>
        <taxon>Bacteria</taxon>
        <taxon>Bacillati</taxon>
        <taxon>Actinomycetota</taxon>
        <taxon>Actinomycetes</taxon>
        <taxon>Micrococcales</taxon>
        <taxon>Kytococcaceae</taxon>
        <taxon>Kytococcus</taxon>
    </lineage>
</organism>
<accession>A0A2I1P879</accession>